<dbReference type="PIRSF" id="PIRSF010611">
    <property type="entry name" value="UCP010611"/>
    <property type="match status" value="1"/>
</dbReference>
<evidence type="ECO:0000313" key="1">
    <source>
        <dbReference type="EMBL" id="TGB38150.1"/>
    </source>
</evidence>
<dbReference type="Proteomes" id="UP000297792">
    <property type="component" value="Unassembled WGS sequence"/>
</dbReference>
<proteinExistence type="predicted"/>
<keyword evidence="2" id="KW-1185">Reference proteome</keyword>
<dbReference type="GO" id="GO:0020037">
    <property type="term" value="F:heme binding"/>
    <property type="evidence" value="ECO:0007669"/>
    <property type="project" value="InterPro"/>
</dbReference>
<reference evidence="1 2" key="1">
    <citation type="submission" date="2018-12" db="EMBL/GenBank/DDBJ databases">
        <title>Draft genome sequences of Mycolicibacterium peregrinum isolated from a pig with lymphadenitis and from soil on the same Japanese pig farm.</title>
        <authorList>
            <person name="Komatsu T."/>
            <person name="Ohya K."/>
            <person name="Sawai K."/>
            <person name="Odoi J.O."/>
            <person name="Otsu K."/>
            <person name="Ota A."/>
            <person name="Ito T."/>
            <person name="Kawai M."/>
            <person name="Maruyama F."/>
        </authorList>
    </citation>
    <scope>NUCLEOTIDE SEQUENCE [LARGE SCALE GENOMIC DNA]</scope>
    <source>
        <strain evidence="1 2">138</strain>
    </source>
</reference>
<organism evidence="1 2">
    <name type="scientific">Mycolicibacterium peregrinum</name>
    <name type="common">Mycobacterium peregrinum</name>
    <dbReference type="NCBI Taxonomy" id="43304"/>
    <lineage>
        <taxon>Bacteria</taxon>
        <taxon>Bacillati</taxon>
        <taxon>Actinomycetota</taxon>
        <taxon>Actinomycetes</taxon>
        <taxon>Mycobacteriales</taxon>
        <taxon>Mycobacteriaceae</taxon>
        <taxon>Mycolicibacterium</taxon>
    </lineage>
</organism>
<dbReference type="AlphaFoldDB" id="A0A4Z0HMV6"/>
<dbReference type="EMBL" id="RWKA01000017">
    <property type="protein sequence ID" value="TGB38150.1"/>
    <property type="molecule type" value="Genomic_DNA"/>
</dbReference>
<comment type="caution">
    <text evidence="1">The sequence shown here is derived from an EMBL/GenBank/DDBJ whole genome shotgun (WGS) entry which is preliminary data.</text>
</comment>
<sequence length="109" mass="11393">MMELMSVKLAAAVGGLAMMVATGAGIASADPLDSIVNTTCSYPQVMAAANAQDPAAAAQFEADPTSSAYLHQFLSAPRAQRQQMAQMILSSNGQYLGLMQQIFGTCNNF</sequence>
<protein>
    <submittedName>
        <fullName evidence="1">Hemophore-related protein</fullName>
    </submittedName>
</protein>
<evidence type="ECO:0000313" key="2">
    <source>
        <dbReference type="Proteomes" id="UP000297792"/>
    </source>
</evidence>
<dbReference type="InterPro" id="IPR016572">
    <property type="entry name" value="UCP010611"/>
</dbReference>
<gene>
    <name evidence="1" type="ORF">EJD98_24745</name>
</gene>
<name>A0A4Z0HMV6_MYCPR</name>
<dbReference type="InterPro" id="IPR032407">
    <property type="entry name" value="MHB"/>
</dbReference>
<dbReference type="NCBIfam" id="TIGR04529">
    <property type="entry name" value="MTB_hemophore"/>
    <property type="match status" value="1"/>
</dbReference>
<accession>A0A4Z0HMV6</accession>